<dbReference type="EMBL" id="JBHMBE010000004">
    <property type="protein sequence ID" value="MFB9646584.1"/>
    <property type="molecule type" value="Genomic_DNA"/>
</dbReference>
<name>A0ABV5T5L5_9MICO</name>
<proteinExistence type="predicted"/>
<evidence type="ECO:0000313" key="1">
    <source>
        <dbReference type="EMBL" id="MFB9646584.1"/>
    </source>
</evidence>
<comment type="caution">
    <text evidence="1">The sequence shown here is derived from an EMBL/GenBank/DDBJ whole genome shotgun (WGS) entry which is preliminary data.</text>
</comment>
<organism evidence="1 2">
    <name type="scientific">Microbacterium terregens</name>
    <dbReference type="NCBI Taxonomy" id="69363"/>
    <lineage>
        <taxon>Bacteria</taxon>
        <taxon>Bacillati</taxon>
        <taxon>Actinomycetota</taxon>
        <taxon>Actinomycetes</taxon>
        <taxon>Micrococcales</taxon>
        <taxon>Microbacteriaceae</taxon>
        <taxon>Microbacterium</taxon>
    </lineage>
</organism>
<accession>A0ABV5T5L5</accession>
<protein>
    <submittedName>
        <fullName evidence="1">Uncharacterized protein</fullName>
    </submittedName>
</protein>
<sequence>MPVQMSAPYVGADVAPRSVAVVALVLRAASIPLRIRARMPREGVAGGAFAVVARALAAAWDGIHPEGSSSSTGRT</sequence>
<evidence type="ECO:0000313" key="2">
    <source>
        <dbReference type="Proteomes" id="UP001589611"/>
    </source>
</evidence>
<reference evidence="1 2" key="1">
    <citation type="submission" date="2024-09" db="EMBL/GenBank/DDBJ databases">
        <authorList>
            <person name="Sun Q."/>
            <person name="Mori K."/>
        </authorList>
    </citation>
    <scope>NUCLEOTIDE SEQUENCE [LARGE SCALE GENOMIC DNA]</scope>
    <source>
        <strain evidence="1 2">JCM 1342</strain>
    </source>
</reference>
<gene>
    <name evidence="1" type="ORF">ACFFPJ_12350</name>
</gene>
<dbReference type="Proteomes" id="UP001589611">
    <property type="component" value="Unassembled WGS sequence"/>
</dbReference>
<dbReference type="RefSeq" id="WP_344715541.1">
    <property type="nucleotide sequence ID" value="NZ_BAAAWH010000001.1"/>
</dbReference>
<keyword evidence="2" id="KW-1185">Reference proteome</keyword>